<evidence type="ECO:0000313" key="1">
    <source>
        <dbReference type="EMBL" id="KAF2030618.1"/>
    </source>
</evidence>
<comment type="caution">
    <text evidence="1">The sequence shown here is derived from an EMBL/GenBank/DDBJ whole genome shotgun (WGS) entry which is preliminary data.</text>
</comment>
<dbReference type="EMBL" id="ML978188">
    <property type="protein sequence ID" value="KAF2030618.1"/>
    <property type="molecule type" value="Genomic_DNA"/>
</dbReference>
<keyword evidence="2" id="KW-1185">Reference proteome</keyword>
<accession>A0A9P4LM73</accession>
<dbReference type="AlphaFoldDB" id="A0A9P4LM73"/>
<reference evidence="1" key="1">
    <citation type="journal article" date="2020" name="Stud. Mycol.">
        <title>101 Dothideomycetes genomes: a test case for predicting lifestyles and emergence of pathogens.</title>
        <authorList>
            <person name="Haridas S."/>
            <person name="Albert R."/>
            <person name="Binder M."/>
            <person name="Bloem J."/>
            <person name="Labutti K."/>
            <person name="Salamov A."/>
            <person name="Andreopoulos B."/>
            <person name="Baker S."/>
            <person name="Barry K."/>
            <person name="Bills G."/>
            <person name="Bluhm B."/>
            <person name="Cannon C."/>
            <person name="Castanera R."/>
            <person name="Culley D."/>
            <person name="Daum C."/>
            <person name="Ezra D."/>
            <person name="Gonzalez J."/>
            <person name="Henrissat B."/>
            <person name="Kuo A."/>
            <person name="Liang C."/>
            <person name="Lipzen A."/>
            <person name="Lutzoni F."/>
            <person name="Magnuson J."/>
            <person name="Mondo S."/>
            <person name="Nolan M."/>
            <person name="Ohm R."/>
            <person name="Pangilinan J."/>
            <person name="Park H.-J."/>
            <person name="Ramirez L."/>
            <person name="Alfaro M."/>
            <person name="Sun H."/>
            <person name="Tritt A."/>
            <person name="Yoshinaga Y."/>
            <person name="Zwiers L.-H."/>
            <person name="Turgeon B."/>
            <person name="Goodwin S."/>
            <person name="Spatafora J."/>
            <person name="Crous P."/>
            <person name="Grigoriev I."/>
        </authorList>
    </citation>
    <scope>NUCLEOTIDE SEQUENCE</scope>
    <source>
        <strain evidence="1">CBS 110217</strain>
    </source>
</reference>
<evidence type="ECO:0000313" key="2">
    <source>
        <dbReference type="Proteomes" id="UP000799777"/>
    </source>
</evidence>
<dbReference type="Proteomes" id="UP000799777">
    <property type="component" value="Unassembled WGS sequence"/>
</dbReference>
<gene>
    <name evidence="1" type="ORF">EK21DRAFT_111710</name>
</gene>
<organism evidence="1 2">
    <name type="scientific">Setomelanomma holmii</name>
    <dbReference type="NCBI Taxonomy" id="210430"/>
    <lineage>
        <taxon>Eukaryota</taxon>
        <taxon>Fungi</taxon>
        <taxon>Dikarya</taxon>
        <taxon>Ascomycota</taxon>
        <taxon>Pezizomycotina</taxon>
        <taxon>Dothideomycetes</taxon>
        <taxon>Pleosporomycetidae</taxon>
        <taxon>Pleosporales</taxon>
        <taxon>Pleosporineae</taxon>
        <taxon>Phaeosphaeriaceae</taxon>
        <taxon>Setomelanomma</taxon>
    </lineage>
</organism>
<proteinExistence type="predicted"/>
<name>A0A9P4LM73_9PLEO</name>
<protein>
    <submittedName>
        <fullName evidence="1">Uncharacterized protein</fullName>
    </submittedName>
</protein>
<sequence length="297" mass="33483">MSSITKTGVVPTTAMFDPKYCVGKLENTPTTQPFGEHTSGHRTVMALPAEDFVHIFELREIIYQNIASRHATELKDFSGFILACSTMKNESFVTLLKARRDCVAAEQQNWSTLTIANITRQLADTGFYGVERYSERDTEHAIPMGEIPLRSLKFTTYDDGEPREIDSYLVRCYANLINSTIARSSKMWKNAYGEPNDPPTTDAGVGIMPRDCPMKAWEISFDWRNVLTPSDVDENIVNLTMLTGMTALNACWKVELILEGTFVTGIKWARSTKWDYSQVASTEQDDLAELFAQMNLN</sequence>